<keyword evidence="8" id="KW-0418">Kinase</keyword>
<keyword evidence="2" id="KW-0723">Serine/threonine-protein kinase</keyword>
<dbReference type="InterPro" id="IPR011009">
    <property type="entry name" value="Kinase-like_dom_sf"/>
</dbReference>
<keyword evidence="8" id="KW-0808">Transferase</keyword>
<evidence type="ECO:0000256" key="2">
    <source>
        <dbReference type="ARBA" id="ARBA00022527"/>
    </source>
</evidence>
<keyword evidence="7" id="KW-0325">Glycoprotein</keyword>
<keyword evidence="5" id="KW-1133">Transmembrane helix</keyword>
<dbReference type="EC" id="2.7.10.1" evidence="8"/>
<evidence type="ECO:0000256" key="7">
    <source>
        <dbReference type="ARBA" id="ARBA00023180"/>
    </source>
</evidence>
<gene>
    <name evidence="8" type="ORF">glysoja_033648</name>
</gene>
<keyword evidence="4" id="KW-0732">Signal</keyword>
<dbReference type="AlphaFoldDB" id="A0A0B2QQX5"/>
<keyword evidence="8" id="KW-0675">Receptor</keyword>
<dbReference type="InterPro" id="IPR045874">
    <property type="entry name" value="LRK10/LRL21-25-like"/>
</dbReference>
<name>A0A0B2QQX5_GLYSO</name>
<dbReference type="EMBL" id="KN655996">
    <property type="protein sequence ID" value="KHN23765.1"/>
    <property type="molecule type" value="Genomic_DNA"/>
</dbReference>
<protein>
    <submittedName>
        <fullName evidence="8">Putative receptor-like protein kinase</fullName>
        <ecNumber evidence="8">2.7.10.1</ecNumber>
    </submittedName>
</protein>
<dbReference type="PANTHER" id="PTHR27009">
    <property type="entry name" value="RUST RESISTANCE KINASE LR10-RELATED"/>
    <property type="match status" value="1"/>
</dbReference>
<evidence type="ECO:0000256" key="3">
    <source>
        <dbReference type="ARBA" id="ARBA00022692"/>
    </source>
</evidence>
<keyword evidence="6" id="KW-0472">Membrane</keyword>
<dbReference type="Proteomes" id="UP000053555">
    <property type="component" value="Unassembled WGS sequence"/>
</dbReference>
<dbReference type="GO" id="GO:0004674">
    <property type="term" value="F:protein serine/threonine kinase activity"/>
    <property type="evidence" value="ECO:0007669"/>
    <property type="project" value="UniProtKB-KW"/>
</dbReference>
<evidence type="ECO:0000256" key="4">
    <source>
        <dbReference type="ARBA" id="ARBA00022729"/>
    </source>
</evidence>
<dbReference type="Gene3D" id="1.10.510.10">
    <property type="entry name" value="Transferase(Phosphotransferase) domain 1"/>
    <property type="match status" value="1"/>
</dbReference>
<reference evidence="8" key="1">
    <citation type="submission" date="2014-07" db="EMBL/GenBank/DDBJ databases">
        <title>Identification of a novel salt tolerance gene in wild soybean by whole-genome sequencing.</title>
        <authorList>
            <person name="Lam H.-M."/>
            <person name="Qi X."/>
            <person name="Li M.-W."/>
            <person name="Liu X."/>
            <person name="Xie M."/>
            <person name="Ni M."/>
            <person name="Xu X."/>
        </authorList>
    </citation>
    <scope>NUCLEOTIDE SEQUENCE [LARGE SCALE GENOMIC DNA]</scope>
    <source>
        <tissue evidence="8">Root</tissue>
    </source>
</reference>
<evidence type="ECO:0000313" key="8">
    <source>
        <dbReference type="EMBL" id="KHN23765.1"/>
    </source>
</evidence>
<evidence type="ECO:0000256" key="6">
    <source>
        <dbReference type="ARBA" id="ARBA00023136"/>
    </source>
</evidence>
<comment type="subcellular location">
    <subcellularLocation>
        <location evidence="1">Membrane</location>
        <topology evidence="1">Single-pass type I membrane protein</topology>
    </subcellularLocation>
</comment>
<evidence type="ECO:0000256" key="1">
    <source>
        <dbReference type="ARBA" id="ARBA00004479"/>
    </source>
</evidence>
<evidence type="ECO:0000256" key="5">
    <source>
        <dbReference type="ARBA" id="ARBA00022989"/>
    </source>
</evidence>
<sequence length="113" mass="12978">MGYVATETWSRHLGGVSHKSDVYNYGMMLLEMVGGRKNINAEASHTNEIYFPNWAYNKLELDNCLRPDMVMTTEENEIAKRLAIVGLWCTQTFLNDRPTMSRVIDMLEGIKET</sequence>
<keyword evidence="3" id="KW-0812">Transmembrane</keyword>
<dbReference type="GO" id="GO:0004714">
    <property type="term" value="F:transmembrane receptor protein tyrosine kinase activity"/>
    <property type="evidence" value="ECO:0007669"/>
    <property type="project" value="UniProtKB-EC"/>
</dbReference>
<accession>A0A0B2QQX5</accession>
<organism evidence="8">
    <name type="scientific">Glycine soja</name>
    <name type="common">Wild soybean</name>
    <dbReference type="NCBI Taxonomy" id="3848"/>
    <lineage>
        <taxon>Eukaryota</taxon>
        <taxon>Viridiplantae</taxon>
        <taxon>Streptophyta</taxon>
        <taxon>Embryophyta</taxon>
        <taxon>Tracheophyta</taxon>
        <taxon>Spermatophyta</taxon>
        <taxon>Magnoliopsida</taxon>
        <taxon>eudicotyledons</taxon>
        <taxon>Gunneridae</taxon>
        <taxon>Pentapetalae</taxon>
        <taxon>rosids</taxon>
        <taxon>fabids</taxon>
        <taxon>Fabales</taxon>
        <taxon>Fabaceae</taxon>
        <taxon>Papilionoideae</taxon>
        <taxon>50 kb inversion clade</taxon>
        <taxon>NPAAA clade</taxon>
        <taxon>indigoferoid/millettioid clade</taxon>
        <taxon>Phaseoleae</taxon>
        <taxon>Glycine</taxon>
        <taxon>Glycine subgen. Soja</taxon>
    </lineage>
</organism>
<dbReference type="GO" id="GO:0016020">
    <property type="term" value="C:membrane"/>
    <property type="evidence" value="ECO:0007669"/>
    <property type="project" value="UniProtKB-SubCell"/>
</dbReference>
<dbReference type="SUPFAM" id="SSF56112">
    <property type="entry name" value="Protein kinase-like (PK-like)"/>
    <property type="match status" value="1"/>
</dbReference>
<proteinExistence type="predicted"/>